<dbReference type="InterPro" id="IPR051047">
    <property type="entry name" value="AccD/PCCB"/>
</dbReference>
<dbReference type="SUPFAM" id="SSF52096">
    <property type="entry name" value="ClpP/crotonase"/>
    <property type="match status" value="2"/>
</dbReference>
<feature type="domain" description="CoA carboxyltransferase C-terminal" evidence="1">
    <location>
        <begin position="200"/>
        <end position="267"/>
    </location>
</feature>
<feature type="non-terminal residue" evidence="2">
    <location>
        <position position="267"/>
    </location>
</feature>
<evidence type="ECO:0000259" key="1">
    <source>
        <dbReference type="PROSITE" id="PS50989"/>
    </source>
</evidence>
<reference evidence="2 3" key="1">
    <citation type="submission" date="2021-06" db="EMBL/GenBank/DDBJ databases">
        <authorList>
            <person name="Palmer J.M."/>
        </authorList>
    </citation>
    <scope>NUCLEOTIDE SEQUENCE [LARGE SCALE GENOMIC DNA]</scope>
    <source>
        <strain evidence="2 3">XC_2019</strain>
        <tissue evidence="2">Muscle</tissue>
    </source>
</reference>
<dbReference type="Pfam" id="PF01039">
    <property type="entry name" value="Carboxyl_trans"/>
    <property type="match status" value="3"/>
</dbReference>
<name>A0ABV0Q9T2_9TELE</name>
<organism evidence="2 3">
    <name type="scientific">Xenoophorus captivus</name>
    <dbReference type="NCBI Taxonomy" id="1517983"/>
    <lineage>
        <taxon>Eukaryota</taxon>
        <taxon>Metazoa</taxon>
        <taxon>Chordata</taxon>
        <taxon>Craniata</taxon>
        <taxon>Vertebrata</taxon>
        <taxon>Euteleostomi</taxon>
        <taxon>Actinopterygii</taxon>
        <taxon>Neopterygii</taxon>
        <taxon>Teleostei</taxon>
        <taxon>Neoteleostei</taxon>
        <taxon>Acanthomorphata</taxon>
        <taxon>Ovalentaria</taxon>
        <taxon>Atherinomorphae</taxon>
        <taxon>Cyprinodontiformes</taxon>
        <taxon>Goodeidae</taxon>
        <taxon>Xenoophorus</taxon>
    </lineage>
</organism>
<dbReference type="InterPro" id="IPR011763">
    <property type="entry name" value="COA_CT_C"/>
</dbReference>
<proteinExistence type="predicted"/>
<dbReference type="InterPro" id="IPR029045">
    <property type="entry name" value="ClpP/crotonase-like_dom_sf"/>
</dbReference>
<dbReference type="InterPro" id="IPR034733">
    <property type="entry name" value="AcCoA_carboxyl_beta"/>
</dbReference>
<keyword evidence="3" id="KW-1185">Reference proteome</keyword>
<comment type="caution">
    <text evidence="2">The sequence shown here is derived from an EMBL/GenBank/DDBJ whole genome shotgun (WGS) entry which is preliminary data.</text>
</comment>
<protein>
    <recommendedName>
        <fullName evidence="1">CoA carboxyltransferase C-terminal domain-containing protein</fullName>
    </recommendedName>
</protein>
<sequence length="267" mass="30035">MPRVFREEEKISGNSCQYCAHVPQGKLTARERVELLLDPESFVETDMFVEHRCSDFGMEQDGNKVTGNIQKTATQMRKGFIFNCMLVYFQFPGDSVVTGRGRINGRLVYVFSQVQTTVFVQQFQPCWILRDLPPLLVSGLHRVWWQLVWSSCTEDLQGPDVVKSVTNEDVTQEELGGAKTHTTVSGKFPRSLQVEKRFPPGTAQEYGGIIRHGAKLLYAYAEATVPKITVITRKAYGGAYDVMSSKHLRGDVNYAWPMAEVAVMGAK</sequence>
<dbReference type="EMBL" id="JAHRIN010002792">
    <property type="protein sequence ID" value="MEQ2192554.1"/>
    <property type="molecule type" value="Genomic_DNA"/>
</dbReference>
<accession>A0ABV0Q9T2</accession>
<dbReference type="Proteomes" id="UP001434883">
    <property type="component" value="Unassembled WGS sequence"/>
</dbReference>
<dbReference type="PANTHER" id="PTHR43842">
    <property type="entry name" value="PROPIONYL-COA CARBOXYLASE BETA CHAIN"/>
    <property type="match status" value="1"/>
</dbReference>
<dbReference type="PANTHER" id="PTHR43842:SF2">
    <property type="entry name" value="PROPIONYL-COA CARBOXYLASE BETA CHAIN, MITOCHONDRIAL"/>
    <property type="match status" value="1"/>
</dbReference>
<gene>
    <name evidence="2" type="ORF">XENOCAPTIV_013391</name>
</gene>
<dbReference type="PROSITE" id="PS50989">
    <property type="entry name" value="COA_CT_CTER"/>
    <property type="match status" value="1"/>
</dbReference>
<dbReference type="Gene3D" id="3.90.226.10">
    <property type="entry name" value="2-enoyl-CoA Hydratase, Chain A, domain 1"/>
    <property type="match status" value="3"/>
</dbReference>
<evidence type="ECO:0000313" key="2">
    <source>
        <dbReference type="EMBL" id="MEQ2192554.1"/>
    </source>
</evidence>
<evidence type="ECO:0000313" key="3">
    <source>
        <dbReference type="Proteomes" id="UP001434883"/>
    </source>
</evidence>